<keyword evidence="4" id="KW-0732">Signal</keyword>
<gene>
    <name evidence="8" type="ORF">SAMN05443432_103217</name>
</gene>
<dbReference type="GO" id="GO:0005886">
    <property type="term" value="C:plasma membrane"/>
    <property type="evidence" value="ECO:0007669"/>
    <property type="project" value="TreeGrafter"/>
</dbReference>
<organism evidence="8 9">
    <name type="scientific">Roseovarius litoreus</name>
    <dbReference type="NCBI Taxonomy" id="1155722"/>
    <lineage>
        <taxon>Bacteria</taxon>
        <taxon>Pseudomonadati</taxon>
        <taxon>Pseudomonadota</taxon>
        <taxon>Alphaproteobacteria</taxon>
        <taxon>Rhodobacterales</taxon>
        <taxon>Roseobacteraceae</taxon>
        <taxon>Roseovarius</taxon>
    </lineage>
</organism>
<evidence type="ECO:0000259" key="7">
    <source>
        <dbReference type="Pfam" id="PF25967"/>
    </source>
</evidence>
<dbReference type="InterPro" id="IPR058627">
    <property type="entry name" value="MdtA-like_C"/>
</dbReference>
<evidence type="ECO:0000313" key="8">
    <source>
        <dbReference type="EMBL" id="SHL87192.1"/>
    </source>
</evidence>
<feature type="chain" id="PRO_5012093593" evidence="4">
    <location>
        <begin position="43"/>
        <end position="397"/>
    </location>
</feature>
<sequence length="397" mass="42344">MHCTCAVTTVRNPKGPKMTVPARIPFALAACLFMALPSMMLAQQGGQPTAVTVVTLEPQTVTLTSTLPGRVAASAQAEVRPQVNGIITERLFQEGAHVDANDPLYRIDSATYEAAVQQARAGVSQAQAQLGAAEREAERLKELQARNVASEQALDDAQSARDSALAALELARAQLNAAEIELSRTTIRARLSGRIGLSQTSQGELVTASQAQPLAVIRNIDPVYVDVTQSAADLLRWRRGETEDALADADGTVRLTLADGSEYEHTGRLQAAEPKVDPQTGVVTLRMQFSNPETLLLPGMYVQVLLPVEVVNGVFLVPQEGVVRDRRGRPTAWVVNADGAVEERALSILQDRQSDWVVDDGLMPGDRVMVAGFQKTAPGATVSAQERGGDANAAPAD</sequence>
<dbReference type="AlphaFoldDB" id="A0A1M7E5Z9"/>
<keyword evidence="9" id="KW-1185">Reference proteome</keyword>
<dbReference type="InterPro" id="IPR006143">
    <property type="entry name" value="RND_pump_MFP"/>
</dbReference>
<evidence type="ECO:0000259" key="5">
    <source>
        <dbReference type="Pfam" id="PF25917"/>
    </source>
</evidence>
<feature type="domain" description="Multidrug resistance protein MdtA-like C-terminal permuted SH3" evidence="7">
    <location>
        <begin position="315"/>
        <end position="375"/>
    </location>
</feature>
<dbReference type="InterPro" id="IPR058626">
    <property type="entry name" value="MdtA-like_b-barrel"/>
</dbReference>
<dbReference type="Proteomes" id="UP000322545">
    <property type="component" value="Unassembled WGS sequence"/>
</dbReference>
<dbReference type="PANTHER" id="PTHR30158:SF3">
    <property type="entry name" value="MULTIDRUG EFFLUX PUMP SUBUNIT ACRA-RELATED"/>
    <property type="match status" value="1"/>
</dbReference>
<keyword evidence="3" id="KW-0175">Coiled coil</keyword>
<proteinExistence type="inferred from homology"/>
<evidence type="ECO:0000313" key="9">
    <source>
        <dbReference type="Proteomes" id="UP000322545"/>
    </source>
</evidence>
<dbReference type="Gene3D" id="1.10.287.470">
    <property type="entry name" value="Helix hairpin bin"/>
    <property type="match status" value="1"/>
</dbReference>
<dbReference type="PANTHER" id="PTHR30158">
    <property type="entry name" value="ACRA/E-RELATED COMPONENT OF DRUG EFFLUX TRANSPORTER"/>
    <property type="match status" value="1"/>
</dbReference>
<feature type="domain" description="Multidrug resistance protein MdtA-like barrel-sandwich hybrid" evidence="5">
    <location>
        <begin position="76"/>
        <end position="217"/>
    </location>
</feature>
<dbReference type="GO" id="GO:0046677">
    <property type="term" value="P:response to antibiotic"/>
    <property type="evidence" value="ECO:0007669"/>
    <property type="project" value="TreeGrafter"/>
</dbReference>
<protein>
    <submittedName>
        <fullName evidence="8">Membrane fusion protein, multidrug efflux system</fullName>
    </submittedName>
</protein>
<dbReference type="Pfam" id="PF25944">
    <property type="entry name" value="Beta-barrel_RND"/>
    <property type="match status" value="1"/>
</dbReference>
<accession>A0A1M7E5Z9</accession>
<feature type="signal peptide" evidence="4">
    <location>
        <begin position="1"/>
        <end position="42"/>
    </location>
</feature>
<evidence type="ECO:0000256" key="4">
    <source>
        <dbReference type="SAM" id="SignalP"/>
    </source>
</evidence>
<dbReference type="Gene3D" id="2.40.420.20">
    <property type="match status" value="1"/>
</dbReference>
<dbReference type="Pfam" id="PF25917">
    <property type="entry name" value="BSH_RND"/>
    <property type="match status" value="1"/>
</dbReference>
<evidence type="ECO:0000256" key="3">
    <source>
        <dbReference type="SAM" id="Coils"/>
    </source>
</evidence>
<dbReference type="EMBL" id="FRCB01000003">
    <property type="protein sequence ID" value="SHL87192.1"/>
    <property type="molecule type" value="Genomic_DNA"/>
</dbReference>
<reference evidence="8 9" key="1">
    <citation type="submission" date="2016-11" db="EMBL/GenBank/DDBJ databases">
        <authorList>
            <person name="Varghese N."/>
            <person name="Submissions S."/>
        </authorList>
    </citation>
    <scope>NUCLEOTIDE SEQUENCE [LARGE SCALE GENOMIC DNA]</scope>
    <source>
        <strain evidence="8 9">DSM 28249</strain>
    </source>
</reference>
<dbReference type="SUPFAM" id="SSF111369">
    <property type="entry name" value="HlyD-like secretion proteins"/>
    <property type="match status" value="1"/>
</dbReference>
<dbReference type="InterPro" id="IPR058625">
    <property type="entry name" value="MdtA-like_BSH"/>
</dbReference>
<dbReference type="Pfam" id="PF25967">
    <property type="entry name" value="RND-MFP_C"/>
    <property type="match status" value="1"/>
</dbReference>
<feature type="coiled-coil region" evidence="3">
    <location>
        <begin position="116"/>
        <end position="188"/>
    </location>
</feature>
<evidence type="ECO:0000259" key="6">
    <source>
        <dbReference type="Pfam" id="PF25944"/>
    </source>
</evidence>
<dbReference type="GO" id="GO:0030313">
    <property type="term" value="C:cell envelope"/>
    <property type="evidence" value="ECO:0007669"/>
    <property type="project" value="UniProtKB-SubCell"/>
</dbReference>
<comment type="subcellular location">
    <subcellularLocation>
        <location evidence="1">Cell envelope</location>
    </subcellularLocation>
</comment>
<dbReference type="NCBIfam" id="TIGR01730">
    <property type="entry name" value="RND_mfp"/>
    <property type="match status" value="1"/>
</dbReference>
<comment type="similarity">
    <text evidence="2">Belongs to the membrane fusion protein (MFP) (TC 8.A.1) family.</text>
</comment>
<feature type="domain" description="Multidrug resistance protein MdtA-like beta-barrel" evidence="6">
    <location>
        <begin position="222"/>
        <end position="308"/>
    </location>
</feature>
<evidence type="ECO:0000256" key="2">
    <source>
        <dbReference type="ARBA" id="ARBA00009477"/>
    </source>
</evidence>
<dbReference type="Gene3D" id="2.40.30.170">
    <property type="match status" value="1"/>
</dbReference>
<dbReference type="Gene3D" id="2.40.50.100">
    <property type="match status" value="1"/>
</dbReference>
<evidence type="ECO:0000256" key="1">
    <source>
        <dbReference type="ARBA" id="ARBA00004196"/>
    </source>
</evidence>
<name>A0A1M7E5Z9_9RHOB</name>
<dbReference type="GO" id="GO:0022857">
    <property type="term" value="F:transmembrane transporter activity"/>
    <property type="evidence" value="ECO:0007669"/>
    <property type="project" value="InterPro"/>
</dbReference>